<evidence type="ECO:0000256" key="4">
    <source>
        <dbReference type="ARBA" id="ARBA00023157"/>
    </source>
</evidence>
<dbReference type="GO" id="GO:0006491">
    <property type="term" value="P:N-glycan processing"/>
    <property type="evidence" value="ECO:0007669"/>
    <property type="project" value="TreeGrafter"/>
</dbReference>
<dbReference type="EMBL" id="JAUJFL010000009">
    <property type="protein sequence ID" value="KAK2597753.1"/>
    <property type="molecule type" value="Genomic_DNA"/>
</dbReference>
<dbReference type="PROSITE" id="PS51914">
    <property type="entry name" value="MRH"/>
    <property type="match status" value="1"/>
</dbReference>
<evidence type="ECO:0000256" key="1">
    <source>
        <dbReference type="ARBA" id="ARBA00022387"/>
    </source>
</evidence>
<keyword evidence="4" id="KW-1015">Disulfide bond</keyword>
<proteinExistence type="predicted"/>
<keyword evidence="2" id="KW-0732">Signal</keyword>
<feature type="domain" description="MRH" evidence="6">
    <location>
        <begin position="446"/>
        <end position="560"/>
    </location>
</feature>
<organism evidence="7 8">
    <name type="scientific">Phomopsis amygdali</name>
    <name type="common">Fusicoccum amygdali</name>
    <dbReference type="NCBI Taxonomy" id="1214568"/>
    <lineage>
        <taxon>Eukaryota</taxon>
        <taxon>Fungi</taxon>
        <taxon>Dikarya</taxon>
        <taxon>Ascomycota</taxon>
        <taxon>Pezizomycotina</taxon>
        <taxon>Sordariomycetes</taxon>
        <taxon>Sordariomycetidae</taxon>
        <taxon>Diaporthales</taxon>
        <taxon>Diaporthaceae</taxon>
        <taxon>Diaporthe</taxon>
    </lineage>
</organism>
<dbReference type="InterPro" id="IPR028146">
    <property type="entry name" value="PRKCSH_N"/>
</dbReference>
<dbReference type="Gene3D" id="1.10.287.1490">
    <property type="match status" value="1"/>
</dbReference>
<dbReference type="AlphaFoldDB" id="A0AAD9S2T6"/>
<evidence type="ECO:0000259" key="6">
    <source>
        <dbReference type="PROSITE" id="PS51914"/>
    </source>
</evidence>
<dbReference type="Proteomes" id="UP001265746">
    <property type="component" value="Unassembled WGS sequence"/>
</dbReference>
<feature type="compositionally biased region" description="Basic and acidic residues" evidence="5">
    <location>
        <begin position="173"/>
        <end position="182"/>
    </location>
</feature>
<evidence type="ECO:0000256" key="2">
    <source>
        <dbReference type="ARBA" id="ARBA00022729"/>
    </source>
</evidence>
<dbReference type="PANTHER" id="PTHR12630:SF1">
    <property type="entry name" value="GLUCOSIDASE 2 SUBUNIT BETA"/>
    <property type="match status" value="1"/>
</dbReference>
<feature type="region of interest" description="Disordered" evidence="5">
    <location>
        <begin position="173"/>
        <end position="193"/>
    </location>
</feature>
<evidence type="ECO:0000313" key="8">
    <source>
        <dbReference type="Proteomes" id="UP001265746"/>
    </source>
</evidence>
<dbReference type="SUPFAM" id="SSF50911">
    <property type="entry name" value="Mannose 6-phosphate receptor domain"/>
    <property type="match status" value="1"/>
</dbReference>
<keyword evidence="3" id="KW-0256">Endoplasmic reticulum</keyword>
<dbReference type="InterPro" id="IPR009011">
    <property type="entry name" value="Man6P_isomerase_rcpt-bd_dom_sf"/>
</dbReference>
<evidence type="ECO:0000256" key="5">
    <source>
        <dbReference type="SAM" id="MobiDB-lite"/>
    </source>
</evidence>
<protein>
    <recommendedName>
        <fullName evidence="1">Glucosidase 2 subunit beta</fullName>
    </recommendedName>
</protein>
<comment type="caution">
    <text evidence="7">The sequence shown here is derived from an EMBL/GenBank/DDBJ whole genome shotgun (WGS) entry which is preliminary data.</text>
</comment>
<gene>
    <name evidence="7" type="ORF">N8I77_012517</name>
</gene>
<dbReference type="Gene3D" id="2.70.130.10">
    <property type="entry name" value="Mannose-6-phosphate receptor binding domain"/>
    <property type="match status" value="1"/>
</dbReference>
<name>A0AAD9S2T6_PHOAM</name>
<dbReference type="InterPro" id="IPR039794">
    <property type="entry name" value="Gtb1-like"/>
</dbReference>
<accession>A0AAD9S2T6</accession>
<evidence type="ECO:0000313" key="7">
    <source>
        <dbReference type="EMBL" id="KAK2597753.1"/>
    </source>
</evidence>
<evidence type="ECO:0000256" key="3">
    <source>
        <dbReference type="ARBA" id="ARBA00022824"/>
    </source>
</evidence>
<dbReference type="Pfam" id="PF13015">
    <property type="entry name" value="PRKCSH_1"/>
    <property type="match status" value="1"/>
</dbReference>
<dbReference type="Pfam" id="PF12999">
    <property type="entry name" value="PRKCSH-like"/>
    <property type="match status" value="2"/>
</dbReference>
<dbReference type="PANTHER" id="PTHR12630">
    <property type="entry name" value="N-LINKED OLIGOSACCHARIDE PROCESSING"/>
    <property type="match status" value="1"/>
</dbReference>
<reference evidence="7" key="1">
    <citation type="submission" date="2023-06" db="EMBL/GenBank/DDBJ databases">
        <authorList>
            <person name="Noh H."/>
        </authorList>
    </citation>
    <scope>NUCLEOTIDE SEQUENCE</scope>
    <source>
        <strain evidence="7">DUCC20226</strain>
    </source>
</reference>
<dbReference type="InterPro" id="IPR044865">
    <property type="entry name" value="MRH_dom"/>
</dbReference>
<dbReference type="GO" id="GO:0017177">
    <property type="term" value="C:glucosidase II complex"/>
    <property type="evidence" value="ECO:0007669"/>
    <property type="project" value="TreeGrafter"/>
</dbReference>
<keyword evidence="8" id="KW-1185">Reference proteome</keyword>
<sequence>MFRKAGQSSLEMHQKGFVVLLSTLASSRVAAAESLPRGVGPEFAKFFATKETFQCIGHPSIVLKSSQINDNSCDCPDGSDEPGTAACAHLDPLSPEQPLPASTSGTTNVTNALPGFWCENAGHIGAYVPFIYVNDGVCDHDLCCDGSEEYSHAGGVKCQNRCDSIGKEYRKLEETRKQAKEKAAKRRRTMTKEARELRRRVEAKIASLEEEVKGLQAKKDELEKKYNEVERSERGKVVKTDGEGGKLGVLVALARGRVNELRDTLERVLDQRDSLQERVLELEEILKKFKEEYNPNFNDEGVKAAVKGWEDYAAKTADAKESKLQESDIDAVLKPDSETSGINWNEFEGEETVDTDILYSIEAYLPEPLRAYLHGKINTLRVWLIENGIIADNPSAGHESKLVIAAREAFQAVADDLSKKERTLGDQEEDLKKNYGPDDIFRVLKDKCVDVDSGEYTYEICWLDKTTQKSKKGHANTNMGKFTRIDIEEADDEERLDGKSLGKGPRQVMRYENGQSCWNGPQRRTDVWLGCHETEEIWRVSESEKCVYKMEVGTPAACEDVHEPGVRSKDEL</sequence>
<dbReference type="InterPro" id="IPR036607">
    <property type="entry name" value="PRKCSH"/>
</dbReference>